<dbReference type="EMBL" id="JASCZI010241773">
    <property type="protein sequence ID" value="MED6206683.1"/>
    <property type="molecule type" value="Genomic_DNA"/>
</dbReference>
<keyword evidence="2" id="KW-1185">Reference proteome</keyword>
<comment type="caution">
    <text evidence="1">The sequence shown here is derived from an EMBL/GenBank/DDBJ whole genome shotgun (WGS) entry which is preliminary data.</text>
</comment>
<sequence length="171" mass="18644">MSPINQCICAGSQPIVKRVKLAIVTSTALKKNLKSRLNPRFRYANLIHCEDIPSPVVKFTYFTVTHGSDLPTHSLPPLSPLPVLSPFPSAVAPLVTLRQSPLPTPLLALRRNSKPVITLTPASTAEDIAFPVDIFYVSEEKLTYLSLPRCLSLEPHLHSLSSSPTAAQLIS</sequence>
<gene>
    <name evidence="1" type="ORF">PIB30_029158</name>
</gene>
<evidence type="ECO:0000313" key="1">
    <source>
        <dbReference type="EMBL" id="MED6206683.1"/>
    </source>
</evidence>
<protein>
    <submittedName>
        <fullName evidence="1">Uncharacterized protein</fullName>
    </submittedName>
</protein>
<organism evidence="1 2">
    <name type="scientific">Stylosanthes scabra</name>
    <dbReference type="NCBI Taxonomy" id="79078"/>
    <lineage>
        <taxon>Eukaryota</taxon>
        <taxon>Viridiplantae</taxon>
        <taxon>Streptophyta</taxon>
        <taxon>Embryophyta</taxon>
        <taxon>Tracheophyta</taxon>
        <taxon>Spermatophyta</taxon>
        <taxon>Magnoliopsida</taxon>
        <taxon>eudicotyledons</taxon>
        <taxon>Gunneridae</taxon>
        <taxon>Pentapetalae</taxon>
        <taxon>rosids</taxon>
        <taxon>fabids</taxon>
        <taxon>Fabales</taxon>
        <taxon>Fabaceae</taxon>
        <taxon>Papilionoideae</taxon>
        <taxon>50 kb inversion clade</taxon>
        <taxon>dalbergioids sensu lato</taxon>
        <taxon>Dalbergieae</taxon>
        <taxon>Pterocarpus clade</taxon>
        <taxon>Stylosanthes</taxon>
    </lineage>
</organism>
<reference evidence="1 2" key="1">
    <citation type="journal article" date="2023" name="Plants (Basel)">
        <title>Bridging the Gap: Combining Genomics and Transcriptomics Approaches to Understand Stylosanthes scabra, an Orphan Legume from the Brazilian Caatinga.</title>
        <authorList>
            <person name="Ferreira-Neto J.R.C."/>
            <person name="da Silva M.D."/>
            <person name="Binneck E."/>
            <person name="de Melo N.F."/>
            <person name="da Silva R.H."/>
            <person name="de Melo A.L.T.M."/>
            <person name="Pandolfi V."/>
            <person name="Bustamante F.O."/>
            <person name="Brasileiro-Vidal A.C."/>
            <person name="Benko-Iseppon A.M."/>
        </authorList>
    </citation>
    <scope>NUCLEOTIDE SEQUENCE [LARGE SCALE GENOMIC DNA]</scope>
    <source>
        <tissue evidence="1">Leaves</tissue>
    </source>
</reference>
<proteinExistence type="predicted"/>
<accession>A0ABU6YBP5</accession>
<name>A0ABU6YBP5_9FABA</name>
<evidence type="ECO:0000313" key="2">
    <source>
        <dbReference type="Proteomes" id="UP001341840"/>
    </source>
</evidence>
<dbReference type="Proteomes" id="UP001341840">
    <property type="component" value="Unassembled WGS sequence"/>
</dbReference>